<keyword evidence="2" id="KW-0808">Transferase</keyword>
<sequence length="349" mass="37393">MPNDQDQNNQSERIHQDNEYDQSIDGLQAALTARATVRGWAEGQQILELVRASHRAGWLDLLHRETTAAEMAAAVTAPAARVEAVLRTLTAAGVVEGSDPYRLAAGFDALVAGASGVELTAVLGAVDLERDRAGRAVCTDSIEPDGEQALALARDWGVRATAGSRQLYDLVYQAVPAYRERLAAGGPLIDAGSGVGGALLTTLTMFDTLRAVGVEFVPEVAAELRSRAEAAGVGDRVEIRAVDARSLSDVETFAVAFWAHEFFAAEARAETLAALFRALQPGGLILMQELFPPEQQTTRAALDRLFFEQQRSVFCRSAKELAEEAQAAGFGRPEIIVSPVGRLVTLQRP</sequence>
<feature type="domain" description="Methyltransferase" evidence="1">
    <location>
        <begin position="189"/>
        <end position="283"/>
    </location>
</feature>
<keyword evidence="3" id="KW-1185">Reference proteome</keyword>
<name>A0A1H1VPG6_9ACTN</name>
<evidence type="ECO:0000259" key="1">
    <source>
        <dbReference type="Pfam" id="PF13649"/>
    </source>
</evidence>
<evidence type="ECO:0000313" key="2">
    <source>
        <dbReference type="EMBL" id="SDS86311.1"/>
    </source>
</evidence>
<evidence type="ECO:0000313" key="3">
    <source>
        <dbReference type="Proteomes" id="UP000199103"/>
    </source>
</evidence>
<proteinExistence type="predicted"/>
<dbReference type="Gene3D" id="3.40.50.150">
    <property type="entry name" value="Vaccinia Virus protein VP39"/>
    <property type="match status" value="1"/>
</dbReference>
<dbReference type="SUPFAM" id="SSF53335">
    <property type="entry name" value="S-adenosyl-L-methionine-dependent methyltransferases"/>
    <property type="match status" value="1"/>
</dbReference>
<accession>A0A1H1VPG6</accession>
<dbReference type="EMBL" id="LT629772">
    <property type="protein sequence ID" value="SDS86311.1"/>
    <property type="molecule type" value="Genomic_DNA"/>
</dbReference>
<dbReference type="RefSeq" id="WP_091526505.1">
    <property type="nucleotide sequence ID" value="NZ_LT629772.1"/>
</dbReference>
<dbReference type="InterPro" id="IPR029063">
    <property type="entry name" value="SAM-dependent_MTases_sf"/>
</dbReference>
<dbReference type="Pfam" id="PF13649">
    <property type="entry name" value="Methyltransf_25"/>
    <property type="match status" value="1"/>
</dbReference>
<dbReference type="InterPro" id="IPR041698">
    <property type="entry name" value="Methyltransf_25"/>
</dbReference>
<dbReference type="AlphaFoldDB" id="A0A1H1VPG6"/>
<dbReference type="GO" id="GO:0032259">
    <property type="term" value="P:methylation"/>
    <property type="evidence" value="ECO:0007669"/>
    <property type="project" value="UniProtKB-KW"/>
</dbReference>
<dbReference type="STRING" id="630515.SAMN04489812_3286"/>
<dbReference type="CDD" id="cd02440">
    <property type="entry name" value="AdoMet_MTases"/>
    <property type="match status" value="1"/>
</dbReference>
<dbReference type="OrthoDB" id="3289938at2"/>
<dbReference type="GO" id="GO:0008168">
    <property type="term" value="F:methyltransferase activity"/>
    <property type="evidence" value="ECO:0007669"/>
    <property type="project" value="UniProtKB-KW"/>
</dbReference>
<protein>
    <submittedName>
        <fullName evidence="2">Methyltransferase domain-containing protein</fullName>
    </submittedName>
</protein>
<organism evidence="2 3">
    <name type="scientific">Microlunatus soli</name>
    <dbReference type="NCBI Taxonomy" id="630515"/>
    <lineage>
        <taxon>Bacteria</taxon>
        <taxon>Bacillati</taxon>
        <taxon>Actinomycetota</taxon>
        <taxon>Actinomycetes</taxon>
        <taxon>Propionibacteriales</taxon>
        <taxon>Propionibacteriaceae</taxon>
        <taxon>Microlunatus</taxon>
    </lineage>
</organism>
<keyword evidence="2" id="KW-0489">Methyltransferase</keyword>
<reference evidence="2 3" key="1">
    <citation type="submission" date="2016-10" db="EMBL/GenBank/DDBJ databases">
        <authorList>
            <person name="de Groot N.N."/>
        </authorList>
    </citation>
    <scope>NUCLEOTIDE SEQUENCE [LARGE SCALE GENOMIC DNA]</scope>
    <source>
        <strain evidence="2 3">DSM 21800</strain>
    </source>
</reference>
<gene>
    <name evidence="2" type="ORF">SAMN04489812_3286</name>
</gene>
<dbReference type="Proteomes" id="UP000199103">
    <property type="component" value="Chromosome I"/>
</dbReference>